<dbReference type="EMBL" id="BAAAQR010000008">
    <property type="protein sequence ID" value="GAA2148887.1"/>
    <property type="molecule type" value="Genomic_DNA"/>
</dbReference>
<dbReference type="PRINTS" id="PR00455">
    <property type="entry name" value="HTHTETR"/>
</dbReference>
<organism evidence="6 7">
    <name type="scientific">Nocardioides koreensis</name>
    <dbReference type="NCBI Taxonomy" id="433651"/>
    <lineage>
        <taxon>Bacteria</taxon>
        <taxon>Bacillati</taxon>
        <taxon>Actinomycetota</taxon>
        <taxon>Actinomycetes</taxon>
        <taxon>Propionibacteriales</taxon>
        <taxon>Nocardioidaceae</taxon>
        <taxon>Nocardioides</taxon>
    </lineage>
</organism>
<dbReference type="Gene3D" id="1.10.10.60">
    <property type="entry name" value="Homeodomain-like"/>
    <property type="match status" value="1"/>
</dbReference>
<dbReference type="SUPFAM" id="SSF46689">
    <property type="entry name" value="Homeodomain-like"/>
    <property type="match status" value="1"/>
</dbReference>
<protein>
    <submittedName>
        <fullName evidence="6">TetR/AcrR family transcriptional regulator</fullName>
    </submittedName>
</protein>
<dbReference type="Pfam" id="PF00440">
    <property type="entry name" value="TetR_N"/>
    <property type="match status" value="1"/>
</dbReference>
<evidence type="ECO:0000313" key="6">
    <source>
        <dbReference type="EMBL" id="GAA2148887.1"/>
    </source>
</evidence>
<feature type="DNA-binding region" description="H-T-H motif" evidence="4">
    <location>
        <begin position="28"/>
        <end position="47"/>
    </location>
</feature>
<name>A0ABN2ZWA1_9ACTN</name>
<feature type="domain" description="HTH tetR-type" evidence="5">
    <location>
        <begin position="5"/>
        <end position="65"/>
    </location>
</feature>
<keyword evidence="2 4" id="KW-0238">DNA-binding</keyword>
<dbReference type="PANTHER" id="PTHR47506">
    <property type="entry name" value="TRANSCRIPTIONAL REGULATORY PROTEIN"/>
    <property type="match status" value="1"/>
</dbReference>
<dbReference type="PROSITE" id="PS50977">
    <property type="entry name" value="HTH_TETR_2"/>
    <property type="match status" value="1"/>
</dbReference>
<dbReference type="InterPro" id="IPR001647">
    <property type="entry name" value="HTH_TetR"/>
</dbReference>
<dbReference type="Gene3D" id="1.10.357.10">
    <property type="entry name" value="Tetracycline Repressor, domain 2"/>
    <property type="match status" value="1"/>
</dbReference>
<evidence type="ECO:0000256" key="2">
    <source>
        <dbReference type="ARBA" id="ARBA00023125"/>
    </source>
</evidence>
<keyword evidence="7" id="KW-1185">Reference proteome</keyword>
<dbReference type="Proteomes" id="UP001501771">
    <property type="component" value="Unassembled WGS sequence"/>
</dbReference>
<sequence length="196" mass="21793">MTKGDETRGAILDEALALASRVGFTGLTIGQLAEQTGMSKSGLFAHFRSKEQLQLQTLAHARHRFIDTTVRPTLATPRGEKRLRELFERWLAWETETLPGGCIFVTGSIEFDDQPGAMHDALVADQRDWLDTIATVAETAVTEGDLRPDADPRQVAFEIQALILGFHHATRLLDDERALDHARNAFEAILDHARAH</sequence>
<keyword evidence="1" id="KW-0805">Transcription regulation</keyword>
<gene>
    <name evidence="6" type="ORF">GCM10009844_27900</name>
</gene>
<dbReference type="SUPFAM" id="SSF48498">
    <property type="entry name" value="Tetracyclin repressor-like, C-terminal domain"/>
    <property type="match status" value="1"/>
</dbReference>
<dbReference type="InterPro" id="IPR036271">
    <property type="entry name" value="Tet_transcr_reg_TetR-rel_C_sf"/>
</dbReference>
<evidence type="ECO:0000256" key="1">
    <source>
        <dbReference type="ARBA" id="ARBA00023015"/>
    </source>
</evidence>
<reference evidence="6 7" key="1">
    <citation type="journal article" date="2019" name="Int. J. Syst. Evol. Microbiol.">
        <title>The Global Catalogue of Microorganisms (GCM) 10K type strain sequencing project: providing services to taxonomists for standard genome sequencing and annotation.</title>
        <authorList>
            <consortium name="The Broad Institute Genomics Platform"/>
            <consortium name="The Broad Institute Genome Sequencing Center for Infectious Disease"/>
            <person name="Wu L."/>
            <person name="Ma J."/>
        </authorList>
    </citation>
    <scope>NUCLEOTIDE SEQUENCE [LARGE SCALE GENOMIC DNA]</scope>
    <source>
        <strain evidence="6 7">JCM 16022</strain>
    </source>
</reference>
<dbReference type="Pfam" id="PF16925">
    <property type="entry name" value="TetR_C_13"/>
    <property type="match status" value="1"/>
</dbReference>
<accession>A0ABN2ZWA1</accession>
<evidence type="ECO:0000256" key="3">
    <source>
        <dbReference type="ARBA" id="ARBA00023163"/>
    </source>
</evidence>
<dbReference type="RefSeq" id="WP_344153192.1">
    <property type="nucleotide sequence ID" value="NZ_BAAAQR010000008.1"/>
</dbReference>
<evidence type="ECO:0000256" key="4">
    <source>
        <dbReference type="PROSITE-ProRule" id="PRU00335"/>
    </source>
</evidence>
<dbReference type="InterPro" id="IPR009057">
    <property type="entry name" value="Homeodomain-like_sf"/>
</dbReference>
<dbReference type="PANTHER" id="PTHR47506:SF6">
    <property type="entry name" value="HTH-TYPE TRANSCRIPTIONAL REPRESSOR NEMR"/>
    <property type="match status" value="1"/>
</dbReference>
<dbReference type="InterPro" id="IPR011075">
    <property type="entry name" value="TetR_C"/>
</dbReference>
<evidence type="ECO:0000259" key="5">
    <source>
        <dbReference type="PROSITE" id="PS50977"/>
    </source>
</evidence>
<comment type="caution">
    <text evidence="6">The sequence shown here is derived from an EMBL/GenBank/DDBJ whole genome shotgun (WGS) entry which is preliminary data.</text>
</comment>
<evidence type="ECO:0000313" key="7">
    <source>
        <dbReference type="Proteomes" id="UP001501771"/>
    </source>
</evidence>
<proteinExistence type="predicted"/>
<keyword evidence="3" id="KW-0804">Transcription</keyword>